<name>A0A835SET7_VANPL</name>
<dbReference type="Proteomes" id="UP000639772">
    <property type="component" value="Chromosome 1"/>
</dbReference>
<evidence type="ECO:0000313" key="1">
    <source>
        <dbReference type="EMBL" id="KAG0502428.1"/>
    </source>
</evidence>
<comment type="caution">
    <text evidence="1">The sequence shown here is derived from an EMBL/GenBank/DDBJ whole genome shotgun (WGS) entry which is preliminary data.</text>
</comment>
<dbReference type="EMBL" id="JADCNM010000001">
    <property type="protein sequence ID" value="KAG0502428.1"/>
    <property type="molecule type" value="Genomic_DNA"/>
</dbReference>
<evidence type="ECO:0000313" key="2">
    <source>
        <dbReference type="Proteomes" id="UP000639772"/>
    </source>
</evidence>
<sequence>MTSSSIASYSHLLSEIVLEELFVRWVESKPGGTKAARFHVSFLGLLKEIMKRKKLGFGEMQGKRERDGPCKMDQNPSTSFLRALPFLYFGFGF</sequence>
<proteinExistence type="predicted"/>
<gene>
    <name evidence="1" type="ORF">HPP92_002500</name>
</gene>
<reference evidence="1 2" key="1">
    <citation type="journal article" date="2020" name="Nat. Food">
        <title>A phased Vanilla planifolia genome enables genetic improvement of flavour and production.</title>
        <authorList>
            <person name="Hasing T."/>
            <person name="Tang H."/>
            <person name="Brym M."/>
            <person name="Khazi F."/>
            <person name="Huang T."/>
            <person name="Chambers A.H."/>
        </authorList>
    </citation>
    <scope>NUCLEOTIDE SEQUENCE [LARGE SCALE GENOMIC DNA]</scope>
    <source>
        <tissue evidence="1">Leaf</tissue>
    </source>
</reference>
<protein>
    <submittedName>
        <fullName evidence="1">Uncharacterized protein</fullName>
    </submittedName>
</protein>
<accession>A0A835SET7</accession>
<dbReference type="AlphaFoldDB" id="A0A835SET7"/>
<organism evidence="1 2">
    <name type="scientific">Vanilla planifolia</name>
    <name type="common">Vanilla</name>
    <dbReference type="NCBI Taxonomy" id="51239"/>
    <lineage>
        <taxon>Eukaryota</taxon>
        <taxon>Viridiplantae</taxon>
        <taxon>Streptophyta</taxon>
        <taxon>Embryophyta</taxon>
        <taxon>Tracheophyta</taxon>
        <taxon>Spermatophyta</taxon>
        <taxon>Magnoliopsida</taxon>
        <taxon>Liliopsida</taxon>
        <taxon>Asparagales</taxon>
        <taxon>Orchidaceae</taxon>
        <taxon>Vanilloideae</taxon>
        <taxon>Vanilleae</taxon>
        <taxon>Vanilla</taxon>
    </lineage>
</organism>